<dbReference type="InterPro" id="IPR050962">
    <property type="entry name" value="Phosphate-bind_PstS"/>
</dbReference>
<dbReference type="InterPro" id="IPR005673">
    <property type="entry name" value="ABC_phos-bd_PstS"/>
</dbReference>
<dbReference type="GO" id="GO:0043190">
    <property type="term" value="C:ATP-binding cassette (ABC) transporter complex"/>
    <property type="evidence" value="ECO:0007669"/>
    <property type="project" value="InterPro"/>
</dbReference>
<organism evidence="7 8">
    <name type="scientific">Trueperella bernardiae</name>
    <dbReference type="NCBI Taxonomy" id="59561"/>
    <lineage>
        <taxon>Bacteria</taxon>
        <taxon>Bacillati</taxon>
        <taxon>Actinomycetota</taxon>
        <taxon>Actinomycetes</taxon>
        <taxon>Actinomycetales</taxon>
        <taxon>Actinomycetaceae</taxon>
        <taxon>Trueperella</taxon>
    </lineage>
</organism>
<evidence type="ECO:0000256" key="4">
    <source>
        <dbReference type="PIRNR" id="PIRNR002756"/>
    </source>
</evidence>
<dbReference type="Gene3D" id="3.40.190.10">
    <property type="entry name" value="Periplasmic binding protein-like II"/>
    <property type="match status" value="2"/>
</dbReference>
<dbReference type="PANTHER" id="PTHR42996:SF1">
    <property type="entry name" value="PHOSPHATE-BINDING PROTEIN PSTS"/>
    <property type="match status" value="1"/>
</dbReference>
<accession>A0A0W1KJJ6</accession>
<name>A0A0W1KJJ6_9ACTO</name>
<feature type="region of interest" description="Disordered" evidence="5">
    <location>
        <begin position="56"/>
        <end position="93"/>
    </location>
</feature>
<dbReference type="AlphaFoldDB" id="A0A0W1KJJ6"/>
<reference evidence="7 8" key="1">
    <citation type="submission" date="2015-11" db="EMBL/GenBank/DDBJ databases">
        <title>Draft Genome Sequence of the Type Strain Trueperella bernardiae LCDC 89-0504T, Isolated from Blood Culture.</title>
        <authorList>
            <person name="Bernier A.-M."/>
            <person name="Bernard K."/>
        </authorList>
    </citation>
    <scope>NUCLEOTIDE SEQUENCE [LARGE SCALE GENOMIC DNA]</scope>
    <source>
        <strain evidence="7 8">LCDC 89-0504</strain>
    </source>
</reference>
<feature type="compositionally biased region" description="Low complexity" evidence="5">
    <location>
        <begin position="61"/>
        <end position="80"/>
    </location>
</feature>
<dbReference type="Proteomes" id="UP000054404">
    <property type="component" value="Unassembled WGS sequence"/>
</dbReference>
<evidence type="ECO:0000313" key="7">
    <source>
        <dbReference type="EMBL" id="KTF04184.1"/>
    </source>
</evidence>
<keyword evidence="3 4" id="KW-0592">Phosphate transport</keyword>
<keyword evidence="2 4" id="KW-0813">Transport</keyword>
<dbReference type="PIRSF" id="PIRSF002756">
    <property type="entry name" value="PstS"/>
    <property type="match status" value="1"/>
</dbReference>
<dbReference type="PANTHER" id="PTHR42996">
    <property type="entry name" value="PHOSPHATE-BINDING PROTEIN PSTS"/>
    <property type="match status" value="1"/>
</dbReference>
<dbReference type="GO" id="GO:0035435">
    <property type="term" value="P:phosphate ion transmembrane transport"/>
    <property type="evidence" value="ECO:0007669"/>
    <property type="project" value="InterPro"/>
</dbReference>
<sequence length="405" mass="42344">MLCRKVSLLALNLREFSLKFYIKGWNTVKIARHRAAAGLALSLSLVLAACSNGGSDSETNGATDSPSASDSTSADKTGSGSLSGTINGSGASSQVNAQQAWRDNFTANTGAIVNYDATGSGTGREQFIAGKVDYAGTDSALKEEELTAATERCGGESPIEVPLYISPIAIAFNLDGIDSVNMSADVIAKIFKQEITKWNDPAIASLNEGVELPDMPIIPVNRADDSGTSKNFQQYLVESSGEWDFKPEDTWPITGTQSAEKTSGVVNLVSSTPGAITYADASQIGDLGTVAVEVAGEFLAYSPEAAAAIVDNSAPASNATDRILTVDLKRDGTVAGAYPVVLVSYLVACTQYDNADTANIVKEYFTYMASKEGQDVAAKANGGNAPISDALREQVMAAVDQIKTN</sequence>
<dbReference type="CDD" id="cd13565">
    <property type="entry name" value="PBP2_PstS"/>
    <property type="match status" value="1"/>
</dbReference>
<dbReference type="PATRIC" id="fig|59561.3.peg.696"/>
<feature type="domain" description="PBP" evidence="6">
    <location>
        <begin position="77"/>
        <end position="372"/>
    </location>
</feature>
<comment type="caution">
    <text evidence="7">The sequence shown here is derived from an EMBL/GenBank/DDBJ whole genome shotgun (WGS) entry which is preliminary data.</text>
</comment>
<evidence type="ECO:0000256" key="2">
    <source>
        <dbReference type="ARBA" id="ARBA00022448"/>
    </source>
</evidence>
<evidence type="ECO:0000313" key="8">
    <source>
        <dbReference type="Proteomes" id="UP000054404"/>
    </source>
</evidence>
<evidence type="ECO:0000256" key="3">
    <source>
        <dbReference type="ARBA" id="ARBA00022592"/>
    </source>
</evidence>
<gene>
    <name evidence="7" type="primary">pstS3</name>
    <name evidence="7" type="ORF">AQZ59_00704</name>
</gene>
<proteinExistence type="inferred from homology"/>
<protein>
    <recommendedName>
        <fullName evidence="4">Phosphate-binding protein</fullName>
    </recommendedName>
</protein>
<feature type="compositionally biased region" description="Polar residues" evidence="5">
    <location>
        <begin position="82"/>
        <end position="93"/>
    </location>
</feature>
<evidence type="ECO:0000256" key="5">
    <source>
        <dbReference type="SAM" id="MobiDB-lite"/>
    </source>
</evidence>
<keyword evidence="8" id="KW-1185">Reference proteome</keyword>
<dbReference type="Pfam" id="PF12849">
    <property type="entry name" value="PBP_like_2"/>
    <property type="match status" value="1"/>
</dbReference>
<dbReference type="InterPro" id="IPR024370">
    <property type="entry name" value="PBP_domain"/>
</dbReference>
<evidence type="ECO:0000256" key="1">
    <source>
        <dbReference type="ARBA" id="ARBA00008725"/>
    </source>
</evidence>
<dbReference type="SUPFAM" id="SSF53850">
    <property type="entry name" value="Periplasmic binding protein-like II"/>
    <property type="match status" value="1"/>
</dbReference>
<dbReference type="GO" id="GO:0042301">
    <property type="term" value="F:phosphate ion binding"/>
    <property type="evidence" value="ECO:0007669"/>
    <property type="project" value="InterPro"/>
</dbReference>
<dbReference type="STRING" id="59561.AQZ59_00704"/>
<evidence type="ECO:0000259" key="6">
    <source>
        <dbReference type="Pfam" id="PF12849"/>
    </source>
</evidence>
<comment type="similarity">
    <text evidence="1 4">Belongs to the PstS family.</text>
</comment>
<dbReference type="EMBL" id="LNIZ01000003">
    <property type="protein sequence ID" value="KTF04184.1"/>
    <property type="molecule type" value="Genomic_DNA"/>
</dbReference>